<feature type="compositionally biased region" description="Basic and acidic residues" evidence="1">
    <location>
        <begin position="59"/>
        <end position="71"/>
    </location>
</feature>
<name>A0A1L9S917_9EURO</name>
<protein>
    <recommendedName>
        <fullName evidence="4">DUF5872 domain-containing protein</fullName>
    </recommendedName>
</protein>
<dbReference type="EMBL" id="KV878351">
    <property type="protein sequence ID" value="OJJ43647.1"/>
    <property type="molecule type" value="Genomic_DNA"/>
</dbReference>
<dbReference type="GeneID" id="34607283"/>
<dbReference type="STRING" id="1073090.A0A1L9S917"/>
<dbReference type="Proteomes" id="UP000184188">
    <property type="component" value="Unassembled WGS sequence"/>
</dbReference>
<dbReference type="AlphaFoldDB" id="A0A1L9S917"/>
<dbReference type="VEuPathDB" id="FungiDB:ASPZODRAFT_103042"/>
<gene>
    <name evidence="2" type="ORF">ASPZODRAFT_103042</name>
</gene>
<evidence type="ECO:0000313" key="2">
    <source>
        <dbReference type="EMBL" id="OJJ43647.1"/>
    </source>
</evidence>
<feature type="compositionally biased region" description="Basic and acidic residues" evidence="1">
    <location>
        <begin position="16"/>
        <end position="32"/>
    </location>
</feature>
<accession>A0A1L9S917</accession>
<organism evidence="2 3">
    <name type="scientific">Penicilliopsis zonata CBS 506.65</name>
    <dbReference type="NCBI Taxonomy" id="1073090"/>
    <lineage>
        <taxon>Eukaryota</taxon>
        <taxon>Fungi</taxon>
        <taxon>Dikarya</taxon>
        <taxon>Ascomycota</taxon>
        <taxon>Pezizomycotina</taxon>
        <taxon>Eurotiomycetes</taxon>
        <taxon>Eurotiomycetidae</taxon>
        <taxon>Eurotiales</taxon>
        <taxon>Aspergillaceae</taxon>
        <taxon>Penicilliopsis</taxon>
    </lineage>
</organism>
<feature type="compositionally biased region" description="Basic and acidic residues" evidence="1">
    <location>
        <begin position="101"/>
        <end position="126"/>
    </location>
</feature>
<reference evidence="3" key="1">
    <citation type="journal article" date="2017" name="Genome Biol.">
        <title>Comparative genomics reveals high biological diversity and specific adaptations in the industrially and medically important fungal genus Aspergillus.</title>
        <authorList>
            <person name="de Vries R.P."/>
            <person name="Riley R."/>
            <person name="Wiebenga A."/>
            <person name="Aguilar-Osorio G."/>
            <person name="Amillis S."/>
            <person name="Uchima C.A."/>
            <person name="Anderluh G."/>
            <person name="Asadollahi M."/>
            <person name="Askin M."/>
            <person name="Barry K."/>
            <person name="Battaglia E."/>
            <person name="Bayram O."/>
            <person name="Benocci T."/>
            <person name="Braus-Stromeyer S.A."/>
            <person name="Caldana C."/>
            <person name="Canovas D."/>
            <person name="Cerqueira G.C."/>
            <person name="Chen F."/>
            <person name="Chen W."/>
            <person name="Choi C."/>
            <person name="Clum A."/>
            <person name="Dos Santos R.A."/>
            <person name="Damasio A.R."/>
            <person name="Diallinas G."/>
            <person name="Emri T."/>
            <person name="Fekete E."/>
            <person name="Flipphi M."/>
            <person name="Freyberg S."/>
            <person name="Gallo A."/>
            <person name="Gournas C."/>
            <person name="Habgood R."/>
            <person name="Hainaut M."/>
            <person name="Harispe M.L."/>
            <person name="Henrissat B."/>
            <person name="Hilden K.S."/>
            <person name="Hope R."/>
            <person name="Hossain A."/>
            <person name="Karabika E."/>
            <person name="Karaffa L."/>
            <person name="Karanyi Z."/>
            <person name="Krasevec N."/>
            <person name="Kuo A."/>
            <person name="Kusch H."/>
            <person name="LaButti K."/>
            <person name="Lagendijk E.L."/>
            <person name="Lapidus A."/>
            <person name="Levasseur A."/>
            <person name="Lindquist E."/>
            <person name="Lipzen A."/>
            <person name="Logrieco A.F."/>
            <person name="MacCabe A."/>
            <person name="Maekelae M.R."/>
            <person name="Malavazi I."/>
            <person name="Melin P."/>
            <person name="Meyer V."/>
            <person name="Mielnichuk N."/>
            <person name="Miskei M."/>
            <person name="Molnar A.P."/>
            <person name="Mule G."/>
            <person name="Ngan C.Y."/>
            <person name="Orejas M."/>
            <person name="Orosz E."/>
            <person name="Ouedraogo J.P."/>
            <person name="Overkamp K.M."/>
            <person name="Park H.-S."/>
            <person name="Perrone G."/>
            <person name="Piumi F."/>
            <person name="Punt P.J."/>
            <person name="Ram A.F."/>
            <person name="Ramon A."/>
            <person name="Rauscher S."/>
            <person name="Record E."/>
            <person name="Riano-Pachon D.M."/>
            <person name="Robert V."/>
            <person name="Roehrig J."/>
            <person name="Ruller R."/>
            <person name="Salamov A."/>
            <person name="Salih N.S."/>
            <person name="Samson R.A."/>
            <person name="Sandor E."/>
            <person name="Sanguinetti M."/>
            <person name="Schuetze T."/>
            <person name="Sepcic K."/>
            <person name="Shelest E."/>
            <person name="Sherlock G."/>
            <person name="Sophianopoulou V."/>
            <person name="Squina F.M."/>
            <person name="Sun H."/>
            <person name="Susca A."/>
            <person name="Todd R.B."/>
            <person name="Tsang A."/>
            <person name="Unkles S.E."/>
            <person name="van de Wiele N."/>
            <person name="van Rossen-Uffink D."/>
            <person name="Oliveira J.V."/>
            <person name="Vesth T.C."/>
            <person name="Visser J."/>
            <person name="Yu J.-H."/>
            <person name="Zhou M."/>
            <person name="Andersen M.R."/>
            <person name="Archer D.B."/>
            <person name="Baker S.E."/>
            <person name="Benoit I."/>
            <person name="Brakhage A.A."/>
            <person name="Braus G.H."/>
            <person name="Fischer R."/>
            <person name="Frisvad J.C."/>
            <person name="Goldman G.H."/>
            <person name="Houbraken J."/>
            <person name="Oakley B."/>
            <person name="Pocsi I."/>
            <person name="Scazzocchio C."/>
            <person name="Seiboth B."/>
            <person name="vanKuyk P.A."/>
            <person name="Wortman J."/>
            <person name="Dyer P.S."/>
            <person name="Grigoriev I.V."/>
        </authorList>
    </citation>
    <scope>NUCLEOTIDE SEQUENCE [LARGE SCALE GENOMIC DNA]</scope>
    <source>
        <strain evidence="3">CBS 506.65</strain>
    </source>
</reference>
<evidence type="ECO:0000256" key="1">
    <source>
        <dbReference type="SAM" id="MobiDB-lite"/>
    </source>
</evidence>
<dbReference type="RefSeq" id="XP_022578157.1">
    <property type="nucleotide sequence ID" value="XM_022720818.1"/>
</dbReference>
<sequence length="143" mass="16573">MTSWIYYNHLHIPNPKLREQVKEEIHEGDKGGKPGQWSARKAQLTAAEYKKRGGGYTTSKDDKNANQKDLDNWTEEDWQTREGSGTAKQEDGSRKRYLPKKVWEDLSEEEKKETDDKKVAASKEGEQYVPNTGKARYALRDRK</sequence>
<evidence type="ECO:0008006" key="4">
    <source>
        <dbReference type="Google" id="ProtNLM"/>
    </source>
</evidence>
<proteinExistence type="predicted"/>
<evidence type="ECO:0000313" key="3">
    <source>
        <dbReference type="Proteomes" id="UP000184188"/>
    </source>
</evidence>
<feature type="region of interest" description="Disordered" evidence="1">
    <location>
        <begin position="15"/>
        <end position="143"/>
    </location>
</feature>
<dbReference type="OrthoDB" id="3360421at2759"/>
<keyword evidence="3" id="KW-1185">Reference proteome</keyword>